<organism evidence="1 2">
    <name type="scientific">Phytophthora fragariae</name>
    <dbReference type="NCBI Taxonomy" id="53985"/>
    <lineage>
        <taxon>Eukaryota</taxon>
        <taxon>Sar</taxon>
        <taxon>Stramenopiles</taxon>
        <taxon>Oomycota</taxon>
        <taxon>Peronosporomycetes</taxon>
        <taxon>Peronosporales</taxon>
        <taxon>Peronosporaceae</taxon>
        <taxon>Phytophthora</taxon>
    </lineage>
</organism>
<dbReference type="Proteomes" id="UP000440367">
    <property type="component" value="Unassembled WGS sequence"/>
</dbReference>
<proteinExistence type="predicted"/>
<sequence length="152" mass="17354">MVALLDASASDFVRGRHCLSSREDFPRVYKIVEGQEKLHVKNAVKELCSKGCKTMTRVLHELGFHHLKGEKRHIYAESAGNVTFRRTYIQKKLANRVAVRGPMKGSKRSVRLGVKRPEVYLDESYRNVEHVTGKTWLTADKIRYGKTGRGAR</sequence>
<name>A0A6A3X7R7_9STRA</name>
<comment type="caution">
    <text evidence="1">The sequence shown here is derived from an EMBL/GenBank/DDBJ whole genome shotgun (WGS) entry which is preliminary data.</text>
</comment>
<evidence type="ECO:0008006" key="3">
    <source>
        <dbReference type="Google" id="ProtNLM"/>
    </source>
</evidence>
<protein>
    <recommendedName>
        <fullName evidence="3">Winged helix-turn helix domain-containing protein</fullName>
    </recommendedName>
</protein>
<evidence type="ECO:0000313" key="2">
    <source>
        <dbReference type="Proteomes" id="UP000440367"/>
    </source>
</evidence>
<evidence type="ECO:0000313" key="1">
    <source>
        <dbReference type="EMBL" id="KAE9197345.1"/>
    </source>
</evidence>
<dbReference type="AlphaFoldDB" id="A0A6A3X7R7"/>
<accession>A0A6A3X7R7</accession>
<reference evidence="1 2" key="1">
    <citation type="submission" date="2018-08" db="EMBL/GenBank/DDBJ databases">
        <title>Genomic investigation of the strawberry pathogen Phytophthora fragariae indicates pathogenicity is determined by transcriptional variation in three key races.</title>
        <authorList>
            <person name="Adams T.M."/>
            <person name="Armitage A.D."/>
            <person name="Sobczyk M.K."/>
            <person name="Bates H.J."/>
            <person name="Dunwell J.M."/>
            <person name="Nellist C.F."/>
            <person name="Harrison R.J."/>
        </authorList>
    </citation>
    <scope>NUCLEOTIDE SEQUENCE [LARGE SCALE GENOMIC DNA]</scope>
    <source>
        <strain evidence="1 2">BC-1</strain>
    </source>
</reference>
<dbReference type="EMBL" id="QXGD01001880">
    <property type="protein sequence ID" value="KAE9197345.1"/>
    <property type="molecule type" value="Genomic_DNA"/>
</dbReference>
<gene>
    <name evidence="1" type="ORF">PF002_g22774</name>
</gene>